<organism evidence="2 3">
    <name type="scientific">Halocaridina rubra</name>
    <name type="common">Hawaiian red shrimp</name>
    <dbReference type="NCBI Taxonomy" id="373956"/>
    <lineage>
        <taxon>Eukaryota</taxon>
        <taxon>Metazoa</taxon>
        <taxon>Ecdysozoa</taxon>
        <taxon>Arthropoda</taxon>
        <taxon>Crustacea</taxon>
        <taxon>Multicrustacea</taxon>
        <taxon>Malacostraca</taxon>
        <taxon>Eumalacostraca</taxon>
        <taxon>Eucarida</taxon>
        <taxon>Decapoda</taxon>
        <taxon>Pleocyemata</taxon>
        <taxon>Caridea</taxon>
        <taxon>Atyoidea</taxon>
        <taxon>Atyidae</taxon>
        <taxon>Halocaridina</taxon>
    </lineage>
</organism>
<evidence type="ECO:0000313" key="3">
    <source>
        <dbReference type="Proteomes" id="UP001381693"/>
    </source>
</evidence>
<dbReference type="Proteomes" id="UP001381693">
    <property type="component" value="Unassembled WGS sequence"/>
</dbReference>
<sequence length="321" mass="36006">MSLFLSLFPTYFLLFIGQQLMASSTRHKGVRRISGVCIDSTIGLRADTLGGKKQTIMVVSVSPEKRTTTQLVLATSQKPAVAVQSKIENALTSCSGVINGALGDAFLSYGKAIARSPILFILLCLVLSGFCSVGITKFPMEERPFKLWIPEDSELLNVMDWQEKNFPSDVRLNMVIYEADNVLDKEIILEILRIHDIVANTRTESVSWNSVCAQVPTIATAFFGRKKRDVTHAEITDQQIFLKSISRDAINEHRGITDYVANETSFTRQVGVEEEDFDTSLLLPRDRYCRFLESMVQECLENSLLEVFGYDREAIEALSQE</sequence>
<evidence type="ECO:0000256" key="1">
    <source>
        <dbReference type="SAM" id="SignalP"/>
    </source>
</evidence>
<keyword evidence="1" id="KW-0732">Signal</keyword>
<proteinExistence type="predicted"/>
<accession>A0AAN8WN91</accession>
<keyword evidence="3" id="KW-1185">Reference proteome</keyword>
<dbReference type="PANTHER" id="PTHR10796">
    <property type="entry name" value="PATCHED-RELATED"/>
    <property type="match status" value="1"/>
</dbReference>
<dbReference type="PANTHER" id="PTHR10796:SF92">
    <property type="entry name" value="PATCHED-RELATED, ISOFORM A"/>
    <property type="match status" value="1"/>
</dbReference>
<feature type="chain" id="PRO_5042925832" evidence="1">
    <location>
        <begin position="23"/>
        <end position="321"/>
    </location>
</feature>
<reference evidence="2 3" key="1">
    <citation type="submission" date="2023-11" db="EMBL/GenBank/DDBJ databases">
        <title>Halocaridina rubra genome assembly.</title>
        <authorList>
            <person name="Smith C."/>
        </authorList>
    </citation>
    <scope>NUCLEOTIDE SEQUENCE [LARGE SCALE GENOMIC DNA]</scope>
    <source>
        <strain evidence="2">EP-1</strain>
        <tissue evidence="2">Whole</tissue>
    </source>
</reference>
<dbReference type="EMBL" id="JAXCGZ010016992">
    <property type="protein sequence ID" value="KAK7069237.1"/>
    <property type="molecule type" value="Genomic_DNA"/>
</dbReference>
<evidence type="ECO:0000313" key="2">
    <source>
        <dbReference type="EMBL" id="KAK7069237.1"/>
    </source>
</evidence>
<dbReference type="InterPro" id="IPR051697">
    <property type="entry name" value="Patched_domain-protein"/>
</dbReference>
<protein>
    <submittedName>
        <fullName evidence="2">Uncharacterized protein</fullName>
    </submittedName>
</protein>
<comment type="caution">
    <text evidence="2">The sequence shown here is derived from an EMBL/GenBank/DDBJ whole genome shotgun (WGS) entry which is preliminary data.</text>
</comment>
<name>A0AAN8WN91_HALRR</name>
<dbReference type="GO" id="GO:0016020">
    <property type="term" value="C:membrane"/>
    <property type="evidence" value="ECO:0007669"/>
    <property type="project" value="TreeGrafter"/>
</dbReference>
<feature type="signal peptide" evidence="1">
    <location>
        <begin position="1"/>
        <end position="22"/>
    </location>
</feature>
<gene>
    <name evidence="2" type="ORF">SK128_001995</name>
</gene>
<dbReference type="AlphaFoldDB" id="A0AAN8WN91"/>